<comment type="similarity">
    <text evidence="1">Belongs to the NAD(P)H dehydrogenase (quinone) family.</text>
</comment>
<dbReference type="SUPFAM" id="SSF52218">
    <property type="entry name" value="Flavoproteins"/>
    <property type="match status" value="1"/>
</dbReference>
<feature type="domain" description="Flavodoxin-like fold" evidence="3">
    <location>
        <begin position="28"/>
        <end position="75"/>
    </location>
</feature>
<organism evidence="4">
    <name type="scientific">Edaphobacter paludis</name>
    <dbReference type="NCBI Taxonomy" id="3035702"/>
    <lineage>
        <taxon>Bacteria</taxon>
        <taxon>Pseudomonadati</taxon>
        <taxon>Acidobacteriota</taxon>
        <taxon>Terriglobia</taxon>
        <taxon>Terriglobales</taxon>
        <taxon>Acidobacteriaceae</taxon>
        <taxon>Edaphobacter</taxon>
    </lineage>
</organism>
<dbReference type="RefSeq" id="WP_348267143.1">
    <property type="nucleotide sequence ID" value="NZ_CP121194.1"/>
</dbReference>
<gene>
    <name evidence="4" type="ORF">P4G45_14240</name>
</gene>
<dbReference type="PANTHER" id="PTHR10204">
    <property type="entry name" value="NAD P H OXIDOREDUCTASE-RELATED"/>
    <property type="match status" value="1"/>
</dbReference>
<proteinExistence type="inferred from homology"/>
<evidence type="ECO:0000256" key="1">
    <source>
        <dbReference type="ARBA" id="ARBA00006252"/>
    </source>
</evidence>
<accession>A0AAU7CXH6</accession>
<evidence type="ECO:0000259" key="3">
    <source>
        <dbReference type="Pfam" id="PF02525"/>
    </source>
</evidence>
<keyword evidence="2" id="KW-0560">Oxidoreductase</keyword>
<dbReference type="PANTHER" id="PTHR10204:SF34">
    <property type="entry name" value="NAD(P)H DEHYDROGENASE [QUINONE] 1 ISOFORM 1"/>
    <property type="match status" value="1"/>
</dbReference>
<sequence length="86" mass="9760">MTTAPLSLDGISISKRLPFATEHNSFSPELEAEMRKIEACDLMILQFPLWWFGLPAILKGWFDQTLAMGRTYGYGNIYAYRAPATK</sequence>
<dbReference type="EMBL" id="CP121194">
    <property type="protein sequence ID" value="XBH09635.1"/>
    <property type="molecule type" value="Genomic_DNA"/>
</dbReference>
<dbReference type="InterPro" id="IPR003680">
    <property type="entry name" value="Flavodoxin_fold"/>
</dbReference>
<evidence type="ECO:0000313" key="4">
    <source>
        <dbReference type="EMBL" id="XBH09635.1"/>
    </source>
</evidence>
<evidence type="ECO:0000256" key="2">
    <source>
        <dbReference type="ARBA" id="ARBA00023002"/>
    </source>
</evidence>
<dbReference type="GO" id="GO:0005829">
    <property type="term" value="C:cytosol"/>
    <property type="evidence" value="ECO:0007669"/>
    <property type="project" value="TreeGrafter"/>
</dbReference>
<dbReference type="GO" id="GO:0003955">
    <property type="term" value="F:NAD(P)H dehydrogenase (quinone) activity"/>
    <property type="evidence" value="ECO:0007669"/>
    <property type="project" value="TreeGrafter"/>
</dbReference>
<protein>
    <submittedName>
        <fullName evidence="4">NAD(P)H-dependent oxidoreductase</fullName>
    </submittedName>
</protein>
<dbReference type="InterPro" id="IPR029039">
    <property type="entry name" value="Flavoprotein-like_sf"/>
</dbReference>
<dbReference type="Pfam" id="PF02525">
    <property type="entry name" value="Flavodoxin_2"/>
    <property type="match status" value="1"/>
</dbReference>
<dbReference type="KEGG" id="epl:P4G45_14240"/>
<dbReference type="AlphaFoldDB" id="A0AAU7CXH6"/>
<dbReference type="InterPro" id="IPR051545">
    <property type="entry name" value="NAD(P)H_dehydrogenase_qn"/>
</dbReference>
<name>A0AAU7CXH6_9BACT</name>
<reference evidence="4" key="1">
    <citation type="submission" date="2023-03" db="EMBL/GenBank/DDBJ databases">
        <title>Edaphobacter sp.</title>
        <authorList>
            <person name="Huber K.J."/>
            <person name="Papendorf J."/>
            <person name="Pilke C."/>
            <person name="Bunk B."/>
            <person name="Sproeer C."/>
            <person name="Pester M."/>
        </authorList>
    </citation>
    <scope>NUCLEOTIDE SEQUENCE</scope>
    <source>
        <strain evidence="4">DSM 109919</strain>
    </source>
</reference>
<dbReference type="Gene3D" id="3.40.50.360">
    <property type="match status" value="1"/>
</dbReference>